<sequence length="556" mass="63330">MSWTVLVDFRSPLPLLLIFIAVHLLYGRFNPSSPVFIFLASIAALSSFFGPVKLFAIRTTQDSRSWNAEAIAKSRSSNQSWRPHGWAETFEDDAKYIYVKLWNKLARQFPHHQLVGTQFGLDIIKWAHAEKQLISTADPAVLDPRQPSHIMWTSKQTARQKLHARTTLGNNVTPEKRTSNALELELKSGSFEPEPIDLTLILDYRGTNIFLHYCQWPANGRKMMAWFAHFAGTSDQIGRDFFAEVFCWQNLLRNEIWLYDEHFTKSKALYEDVMSSNAEELVLPEETLTRLRRDTKTFFESQSIFESLQVPWKRGILLMGPPGNGKTATIKAIIKDSIETATVLYARRLKSLRAGTSAAINDVFKHAREHAPCLLIFEDLDSLVEESARSVLLNQLDGLNSNEGILIIATTNHASKLDDALLNRPSRFDQKYSFDLPNEEMRGKFIEKWLRERVGLGRLVYDGASDAGVDIKNAEELIAVMVKRTEGWSFAFLKELFLCFLLRVAIRRTVDGDITPAAWTEESLDRSEAIPQQKDEKISVPIILDQLRELGVQVNV</sequence>
<feature type="transmembrane region" description="Helical" evidence="5">
    <location>
        <begin position="12"/>
        <end position="29"/>
    </location>
</feature>
<dbReference type="SMART" id="SM00382">
    <property type="entry name" value="AAA"/>
    <property type="match status" value="1"/>
</dbReference>
<dbReference type="InterPro" id="IPR027417">
    <property type="entry name" value="P-loop_NTPase"/>
</dbReference>
<dbReference type="PANTHER" id="PTHR23073">
    <property type="entry name" value="26S PROTEASOME REGULATORY SUBUNIT"/>
    <property type="match status" value="1"/>
</dbReference>
<dbReference type="GO" id="GO:0016887">
    <property type="term" value="F:ATP hydrolysis activity"/>
    <property type="evidence" value="ECO:0007669"/>
    <property type="project" value="InterPro"/>
</dbReference>
<dbReference type="SUPFAM" id="SSF52540">
    <property type="entry name" value="P-loop containing nucleoside triphosphate hydrolases"/>
    <property type="match status" value="1"/>
</dbReference>
<dbReference type="InterPro" id="IPR003959">
    <property type="entry name" value="ATPase_AAA_core"/>
</dbReference>
<dbReference type="CDD" id="cd19481">
    <property type="entry name" value="RecA-like_protease"/>
    <property type="match status" value="1"/>
</dbReference>
<protein>
    <recommendedName>
        <fullName evidence="6">AAA+ ATPase domain-containing protein</fullName>
    </recommendedName>
</protein>
<dbReference type="AlphaFoldDB" id="A0AAN6GRI2"/>
<keyword evidence="5" id="KW-0472">Membrane</keyword>
<dbReference type="GO" id="GO:0005524">
    <property type="term" value="F:ATP binding"/>
    <property type="evidence" value="ECO:0007669"/>
    <property type="project" value="UniProtKB-KW"/>
</dbReference>
<dbReference type="PROSITE" id="PS00674">
    <property type="entry name" value="AAA"/>
    <property type="match status" value="1"/>
</dbReference>
<evidence type="ECO:0000256" key="2">
    <source>
        <dbReference type="ARBA" id="ARBA00022741"/>
    </source>
</evidence>
<evidence type="ECO:0000313" key="7">
    <source>
        <dbReference type="EMBL" id="KAK0549670.1"/>
    </source>
</evidence>
<evidence type="ECO:0000259" key="6">
    <source>
        <dbReference type="SMART" id="SM00382"/>
    </source>
</evidence>
<comment type="similarity">
    <text evidence="1 4">Belongs to the AAA ATPase family.</text>
</comment>
<evidence type="ECO:0000256" key="1">
    <source>
        <dbReference type="ARBA" id="ARBA00006914"/>
    </source>
</evidence>
<gene>
    <name evidence="7" type="ORF">OC846_003976</name>
</gene>
<keyword evidence="5" id="KW-0812">Transmembrane</keyword>
<reference evidence="7" key="1">
    <citation type="journal article" date="2023" name="PhytoFront">
        <title>Draft Genome Resources of Seven Strains of Tilletia horrida, Causal Agent of Kernel Smut of Rice.</title>
        <authorList>
            <person name="Khanal S."/>
            <person name="Antony Babu S."/>
            <person name="Zhou X.G."/>
        </authorList>
    </citation>
    <scope>NUCLEOTIDE SEQUENCE</scope>
    <source>
        <strain evidence="7">TX6</strain>
    </source>
</reference>
<comment type="caution">
    <text evidence="7">The sequence shown here is derived from an EMBL/GenBank/DDBJ whole genome shotgun (WGS) entry which is preliminary data.</text>
</comment>
<feature type="domain" description="AAA+ ATPase" evidence="6">
    <location>
        <begin position="312"/>
        <end position="438"/>
    </location>
</feature>
<evidence type="ECO:0000313" key="8">
    <source>
        <dbReference type="Proteomes" id="UP001176517"/>
    </source>
</evidence>
<keyword evidence="3 4" id="KW-0067">ATP-binding</keyword>
<dbReference type="Gene3D" id="3.40.50.300">
    <property type="entry name" value="P-loop containing nucleotide triphosphate hydrolases"/>
    <property type="match status" value="1"/>
</dbReference>
<dbReference type="InterPro" id="IPR003960">
    <property type="entry name" value="ATPase_AAA_CS"/>
</dbReference>
<dbReference type="GO" id="GO:0008540">
    <property type="term" value="C:proteasome regulatory particle, base subcomplex"/>
    <property type="evidence" value="ECO:0007669"/>
    <property type="project" value="UniProtKB-ARBA"/>
</dbReference>
<keyword evidence="8" id="KW-1185">Reference proteome</keyword>
<keyword evidence="2 4" id="KW-0547">Nucleotide-binding</keyword>
<evidence type="ECO:0000256" key="5">
    <source>
        <dbReference type="SAM" id="Phobius"/>
    </source>
</evidence>
<feature type="transmembrane region" description="Helical" evidence="5">
    <location>
        <begin position="35"/>
        <end position="56"/>
    </location>
</feature>
<dbReference type="Proteomes" id="UP001176517">
    <property type="component" value="Unassembled WGS sequence"/>
</dbReference>
<dbReference type="InterPro" id="IPR050221">
    <property type="entry name" value="26S_Proteasome_ATPase"/>
</dbReference>
<evidence type="ECO:0000256" key="3">
    <source>
        <dbReference type="ARBA" id="ARBA00022840"/>
    </source>
</evidence>
<name>A0AAN6GRI2_9BASI</name>
<proteinExistence type="inferred from homology"/>
<keyword evidence="5" id="KW-1133">Transmembrane helix</keyword>
<dbReference type="Pfam" id="PF00004">
    <property type="entry name" value="AAA"/>
    <property type="match status" value="1"/>
</dbReference>
<dbReference type="EMBL" id="JAPDMZ010000107">
    <property type="protein sequence ID" value="KAK0549670.1"/>
    <property type="molecule type" value="Genomic_DNA"/>
</dbReference>
<organism evidence="7 8">
    <name type="scientific">Tilletia horrida</name>
    <dbReference type="NCBI Taxonomy" id="155126"/>
    <lineage>
        <taxon>Eukaryota</taxon>
        <taxon>Fungi</taxon>
        <taxon>Dikarya</taxon>
        <taxon>Basidiomycota</taxon>
        <taxon>Ustilaginomycotina</taxon>
        <taxon>Exobasidiomycetes</taxon>
        <taxon>Tilletiales</taxon>
        <taxon>Tilletiaceae</taxon>
        <taxon>Tilletia</taxon>
    </lineage>
</organism>
<dbReference type="InterPro" id="IPR003593">
    <property type="entry name" value="AAA+_ATPase"/>
</dbReference>
<evidence type="ECO:0000256" key="4">
    <source>
        <dbReference type="RuleBase" id="RU003651"/>
    </source>
</evidence>
<accession>A0AAN6GRI2</accession>